<feature type="compositionally biased region" description="Low complexity" evidence="7">
    <location>
        <begin position="28"/>
        <end position="39"/>
    </location>
</feature>
<gene>
    <name evidence="9" type="ORF">I302_104063</name>
</gene>
<evidence type="ECO:0000313" key="9">
    <source>
        <dbReference type="EMBL" id="WVW82058.1"/>
    </source>
</evidence>
<evidence type="ECO:0000256" key="7">
    <source>
        <dbReference type="SAM" id="MobiDB-lite"/>
    </source>
</evidence>
<feature type="transmembrane region" description="Helical" evidence="8">
    <location>
        <begin position="167"/>
        <end position="185"/>
    </location>
</feature>
<evidence type="ECO:0000256" key="6">
    <source>
        <dbReference type="PIRSR" id="PIRSR604254-1"/>
    </source>
</evidence>
<feature type="binding site" evidence="6">
    <location>
        <position position="336"/>
    </location>
    <ligand>
        <name>Zn(2+)</name>
        <dbReference type="ChEBI" id="CHEBI:29105"/>
    </ligand>
</feature>
<feature type="transmembrane region" description="Helical" evidence="8">
    <location>
        <begin position="206"/>
        <end position="225"/>
    </location>
</feature>
<sequence>MPSNPFLPSFHRRAAKRDSSDLASPYDSFTSSASSGESSPDYHTISNPLQWDSKDIESYLHHALDGEVFEEKPPLTITYEEALVSVGWQMDNPHILAGYRQALGSIRGCIYSIYGYLHNETFNILTHLIGSIMFMIIFLAHTIIQALSSSTRLLDPSRMVLMKQGDVFALSIYLTACVVCLGMSASFHTLNCHSAKISRRAHRCDYAGIVVLGMGSILPVIHYAFHHQELYQILYSGMILITGLISAFIVLSKRYRKRRLLRTCTFLFLGCSTIIPILHLIISEGYAHAKRTISVDWIFTAGGIYILGACVYATRYPEKLYPGKFDTYFSSHQIFHSLVVVGCICQYIALRKMIGEKNAVMRLNGAYA</sequence>
<reference evidence="9" key="2">
    <citation type="submission" date="2024-02" db="EMBL/GenBank/DDBJ databases">
        <title>Comparative genomics of Cryptococcus and Kwoniella reveals pathogenesis evolution and contrasting modes of karyotype evolution via chromosome fusion or intercentromeric recombination.</title>
        <authorList>
            <person name="Coelho M.A."/>
            <person name="David-Palma M."/>
            <person name="Shea T."/>
            <person name="Bowers K."/>
            <person name="McGinley-Smith S."/>
            <person name="Mohammad A.W."/>
            <person name="Gnirke A."/>
            <person name="Yurkov A.M."/>
            <person name="Nowrousian M."/>
            <person name="Sun S."/>
            <person name="Cuomo C.A."/>
            <person name="Heitman J."/>
        </authorList>
    </citation>
    <scope>NUCLEOTIDE SEQUENCE</scope>
    <source>
        <strain evidence="9">CBS 10118</strain>
    </source>
</reference>
<evidence type="ECO:0000256" key="4">
    <source>
        <dbReference type="ARBA" id="ARBA00022989"/>
    </source>
</evidence>
<dbReference type="GO" id="GO:0006882">
    <property type="term" value="P:intracellular zinc ion homeostasis"/>
    <property type="evidence" value="ECO:0007669"/>
    <property type="project" value="TreeGrafter"/>
</dbReference>
<dbReference type="InterPro" id="IPR004254">
    <property type="entry name" value="AdipoR/HlyIII-related"/>
</dbReference>
<feature type="region of interest" description="Disordered" evidence="7">
    <location>
        <begin position="1"/>
        <end position="42"/>
    </location>
</feature>
<evidence type="ECO:0000256" key="8">
    <source>
        <dbReference type="SAM" id="Phobius"/>
    </source>
</evidence>
<feature type="transmembrane region" description="Helical" evidence="8">
    <location>
        <begin position="294"/>
        <end position="313"/>
    </location>
</feature>
<comment type="similarity">
    <text evidence="2">Belongs to the ADIPOR family.</text>
</comment>
<evidence type="ECO:0000256" key="1">
    <source>
        <dbReference type="ARBA" id="ARBA00004141"/>
    </source>
</evidence>
<dbReference type="Proteomes" id="UP000092730">
    <property type="component" value="Chromosome 2"/>
</dbReference>
<comment type="subcellular location">
    <subcellularLocation>
        <location evidence="1">Membrane</location>
        <topology evidence="1">Multi-pass membrane protein</topology>
    </subcellularLocation>
</comment>
<organism evidence="9 10">
    <name type="scientific">Kwoniella bestiolae CBS 10118</name>
    <dbReference type="NCBI Taxonomy" id="1296100"/>
    <lineage>
        <taxon>Eukaryota</taxon>
        <taxon>Fungi</taxon>
        <taxon>Dikarya</taxon>
        <taxon>Basidiomycota</taxon>
        <taxon>Agaricomycotina</taxon>
        <taxon>Tremellomycetes</taxon>
        <taxon>Tremellales</taxon>
        <taxon>Cryptococcaceae</taxon>
        <taxon>Kwoniella</taxon>
    </lineage>
</organism>
<evidence type="ECO:0000256" key="5">
    <source>
        <dbReference type="ARBA" id="ARBA00023136"/>
    </source>
</evidence>
<evidence type="ECO:0000256" key="3">
    <source>
        <dbReference type="ARBA" id="ARBA00022692"/>
    </source>
</evidence>
<dbReference type="Pfam" id="PF03006">
    <property type="entry name" value="HlyIII"/>
    <property type="match status" value="1"/>
</dbReference>
<accession>A0AAJ8M715</accession>
<dbReference type="GO" id="GO:0016020">
    <property type="term" value="C:membrane"/>
    <property type="evidence" value="ECO:0007669"/>
    <property type="project" value="UniProtKB-SubCell"/>
</dbReference>
<keyword evidence="4 8" id="KW-1133">Transmembrane helix</keyword>
<dbReference type="PANTHER" id="PTHR20855:SF52">
    <property type="entry name" value="ADIPONECTIN RECEPTOR PROTEIN"/>
    <property type="match status" value="1"/>
</dbReference>
<proteinExistence type="inferred from homology"/>
<dbReference type="KEGG" id="kbi:30207167"/>
<keyword evidence="5 8" id="KW-0472">Membrane</keyword>
<dbReference type="EMBL" id="CP144542">
    <property type="protein sequence ID" value="WVW82058.1"/>
    <property type="molecule type" value="Genomic_DNA"/>
</dbReference>
<protein>
    <submittedName>
        <fullName evidence="9">Uncharacterized protein</fullName>
    </submittedName>
</protein>
<reference evidence="9" key="1">
    <citation type="submission" date="2013-07" db="EMBL/GenBank/DDBJ databases">
        <authorList>
            <consortium name="The Broad Institute Genome Sequencing Platform"/>
            <person name="Cuomo C."/>
            <person name="Litvintseva A."/>
            <person name="Chen Y."/>
            <person name="Heitman J."/>
            <person name="Sun S."/>
            <person name="Springer D."/>
            <person name="Dromer F."/>
            <person name="Young S.K."/>
            <person name="Zeng Q."/>
            <person name="Gargeya S."/>
            <person name="Fitzgerald M."/>
            <person name="Abouelleil A."/>
            <person name="Alvarado L."/>
            <person name="Berlin A.M."/>
            <person name="Chapman S.B."/>
            <person name="Dewar J."/>
            <person name="Goldberg J."/>
            <person name="Griggs A."/>
            <person name="Gujja S."/>
            <person name="Hansen M."/>
            <person name="Howarth C."/>
            <person name="Imamovic A."/>
            <person name="Larimer J."/>
            <person name="McCowan C."/>
            <person name="Murphy C."/>
            <person name="Pearson M."/>
            <person name="Priest M."/>
            <person name="Roberts A."/>
            <person name="Saif S."/>
            <person name="Shea T."/>
            <person name="Sykes S."/>
            <person name="Wortman J."/>
            <person name="Nusbaum C."/>
            <person name="Birren B."/>
        </authorList>
    </citation>
    <scope>NUCLEOTIDE SEQUENCE</scope>
    <source>
        <strain evidence="9">CBS 10118</strain>
    </source>
</reference>
<dbReference type="PANTHER" id="PTHR20855">
    <property type="entry name" value="ADIPOR/PROGESTIN RECEPTOR-RELATED"/>
    <property type="match status" value="1"/>
</dbReference>
<dbReference type="GeneID" id="30207167"/>
<feature type="transmembrane region" description="Helical" evidence="8">
    <location>
        <begin position="231"/>
        <end position="251"/>
    </location>
</feature>
<feature type="binding site" evidence="6">
    <location>
        <position position="188"/>
    </location>
    <ligand>
        <name>Zn(2+)</name>
        <dbReference type="ChEBI" id="CHEBI:29105"/>
    </ligand>
</feature>
<feature type="binding site" evidence="6">
    <location>
        <position position="332"/>
    </location>
    <ligand>
        <name>Zn(2+)</name>
        <dbReference type="ChEBI" id="CHEBI:29105"/>
    </ligand>
</feature>
<dbReference type="RefSeq" id="XP_065725860.1">
    <property type="nucleotide sequence ID" value="XM_065869788.1"/>
</dbReference>
<dbReference type="GO" id="GO:0038023">
    <property type="term" value="F:signaling receptor activity"/>
    <property type="evidence" value="ECO:0007669"/>
    <property type="project" value="TreeGrafter"/>
</dbReference>
<evidence type="ECO:0000313" key="10">
    <source>
        <dbReference type="Proteomes" id="UP000092730"/>
    </source>
</evidence>
<feature type="transmembrane region" description="Helical" evidence="8">
    <location>
        <begin position="124"/>
        <end position="147"/>
    </location>
</feature>
<dbReference type="GO" id="GO:0046872">
    <property type="term" value="F:metal ion binding"/>
    <property type="evidence" value="ECO:0007669"/>
    <property type="project" value="UniProtKB-KW"/>
</dbReference>
<name>A0AAJ8M715_9TREE</name>
<keyword evidence="6" id="KW-0862">Zinc</keyword>
<keyword evidence="3 8" id="KW-0812">Transmembrane</keyword>
<keyword evidence="10" id="KW-1185">Reference proteome</keyword>
<keyword evidence="6" id="KW-0479">Metal-binding</keyword>
<feature type="transmembrane region" description="Helical" evidence="8">
    <location>
        <begin position="334"/>
        <end position="354"/>
    </location>
</feature>
<dbReference type="AlphaFoldDB" id="A0AAJ8M715"/>
<evidence type="ECO:0000256" key="2">
    <source>
        <dbReference type="ARBA" id="ARBA00007018"/>
    </source>
</evidence>
<feature type="transmembrane region" description="Helical" evidence="8">
    <location>
        <begin position="263"/>
        <end position="282"/>
    </location>
</feature>